<dbReference type="SFLD" id="SFLDG01278">
    <property type="entry name" value="biotin_synthase_like"/>
    <property type="match status" value="1"/>
</dbReference>
<comment type="cofactor">
    <cofactor evidence="14">
        <name>[2Fe-2S] cluster</name>
        <dbReference type="ChEBI" id="CHEBI:190135"/>
    </cofactor>
    <text evidence="14">Binds 1 [2Fe-2S] cluster. The cluster is coordinated with 3 cysteines and 1 arginine.</text>
</comment>
<dbReference type="SFLD" id="SFLDG01060">
    <property type="entry name" value="BATS_domain_containing"/>
    <property type="match status" value="1"/>
</dbReference>
<evidence type="ECO:0000259" key="15">
    <source>
        <dbReference type="PROSITE" id="PS51918"/>
    </source>
</evidence>
<dbReference type="SMART" id="SM00876">
    <property type="entry name" value="BATS"/>
    <property type="match status" value="1"/>
</dbReference>
<evidence type="ECO:0000256" key="9">
    <source>
        <dbReference type="ARBA" id="ARBA00022756"/>
    </source>
</evidence>
<evidence type="ECO:0000256" key="3">
    <source>
        <dbReference type="ARBA" id="ARBA00012236"/>
    </source>
</evidence>
<evidence type="ECO:0000256" key="10">
    <source>
        <dbReference type="ARBA" id="ARBA00023004"/>
    </source>
</evidence>
<proteinExistence type="inferred from homology"/>
<keyword evidence="10 13" id="KW-0408">Iron</keyword>
<evidence type="ECO:0000256" key="13">
    <source>
        <dbReference type="HAMAP-Rule" id="MF_01694"/>
    </source>
</evidence>
<comment type="similarity">
    <text evidence="2 13">Belongs to the radical SAM superfamily. Biotin synthase family.</text>
</comment>
<dbReference type="EC" id="2.8.1.6" evidence="3 13"/>
<keyword evidence="7 13" id="KW-0001">2Fe-2S</keyword>
<dbReference type="InterPro" id="IPR006638">
    <property type="entry name" value="Elp3/MiaA/NifB-like_rSAM"/>
</dbReference>
<reference evidence="16" key="1">
    <citation type="submission" date="2018-07" db="EMBL/GenBank/DDBJ databases">
        <authorList>
            <consortium name="Genoscope - CEA"/>
            <person name="William W."/>
        </authorList>
    </citation>
    <scope>NUCLEOTIDE SEQUENCE</scope>
    <source>
        <strain evidence="16">IK1</strain>
    </source>
</reference>
<feature type="binding site" evidence="13 14">
    <location>
        <position position="67"/>
    </location>
    <ligand>
        <name>[4Fe-4S] cluster</name>
        <dbReference type="ChEBI" id="CHEBI:49883"/>
        <note>4Fe-4S-S-AdoMet</note>
    </ligand>
</feature>
<dbReference type="InterPro" id="IPR010722">
    <property type="entry name" value="BATS_dom"/>
</dbReference>
<dbReference type="GO" id="GO:0051539">
    <property type="term" value="F:4 iron, 4 sulfur cluster binding"/>
    <property type="evidence" value="ECO:0007669"/>
    <property type="project" value="UniProtKB-KW"/>
</dbReference>
<dbReference type="GO" id="GO:0009102">
    <property type="term" value="P:biotin biosynthetic process"/>
    <property type="evidence" value="ECO:0007669"/>
    <property type="project" value="UniProtKB-UniRule"/>
</dbReference>
<keyword evidence="8 13" id="KW-0479">Metal-binding</keyword>
<evidence type="ECO:0000256" key="12">
    <source>
        <dbReference type="ARBA" id="ARBA00051157"/>
    </source>
</evidence>
<keyword evidence="11 13" id="KW-0411">Iron-sulfur</keyword>
<dbReference type="CDD" id="cd01335">
    <property type="entry name" value="Radical_SAM"/>
    <property type="match status" value="1"/>
</dbReference>
<evidence type="ECO:0000256" key="7">
    <source>
        <dbReference type="ARBA" id="ARBA00022714"/>
    </source>
</evidence>
<feature type="binding site" evidence="13 14">
    <location>
        <position position="142"/>
    </location>
    <ligand>
        <name>[2Fe-2S] cluster</name>
        <dbReference type="ChEBI" id="CHEBI:190135"/>
    </ligand>
</feature>
<comment type="caution">
    <text evidence="13">Lacks conserved residue(s) required for the propagation of feature annotation.</text>
</comment>
<dbReference type="InterPro" id="IPR058240">
    <property type="entry name" value="rSAM_sf"/>
</dbReference>
<dbReference type="SMART" id="SM00729">
    <property type="entry name" value="Elp3"/>
    <property type="match status" value="1"/>
</dbReference>
<feature type="binding site" evidence="13 14">
    <location>
        <position position="202"/>
    </location>
    <ligand>
        <name>[2Fe-2S] cluster</name>
        <dbReference type="ChEBI" id="CHEBI:190135"/>
    </ligand>
</feature>
<evidence type="ECO:0000256" key="2">
    <source>
        <dbReference type="ARBA" id="ARBA00010765"/>
    </source>
</evidence>
<dbReference type="Gene3D" id="3.20.20.70">
    <property type="entry name" value="Aldolase class I"/>
    <property type="match status" value="1"/>
</dbReference>
<dbReference type="NCBIfam" id="TIGR00433">
    <property type="entry name" value="bioB"/>
    <property type="match status" value="1"/>
</dbReference>
<dbReference type="SUPFAM" id="SSF102114">
    <property type="entry name" value="Radical SAM enzymes"/>
    <property type="match status" value="1"/>
</dbReference>
<dbReference type="InterPro" id="IPR007197">
    <property type="entry name" value="rSAM"/>
</dbReference>
<dbReference type="AlphaFoldDB" id="A0A653AIN5"/>
<feature type="binding site" evidence="13 14">
    <location>
        <position position="71"/>
    </location>
    <ligand>
        <name>[4Fe-4S] cluster</name>
        <dbReference type="ChEBI" id="CHEBI:49883"/>
        <note>4Fe-4S-S-AdoMet</note>
    </ligand>
</feature>
<comment type="catalytic activity">
    <reaction evidence="12 13">
        <text>(4R,5S)-dethiobiotin + (sulfur carrier)-SH + 2 reduced [2Fe-2S]-[ferredoxin] + 2 S-adenosyl-L-methionine = (sulfur carrier)-H + biotin + 2 5'-deoxyadenosine + 2 L-methionine + 2 oxidized [2Fe-2S]-[ferredoxin]</text>
        <dbReference type="Rhea" id="RHEA:22060"/>
        <dbReference type="Rhea" id="RHEA-COMP:10000"/>
        <dbReference type="Rhea" id="RHEA-COMP:10001"/>
        <dbReference type="Rhea" id="RHEA-COMP:14737"/>
        <dbReference type="Rhea" id="RHEA-COMP:14739"/>
        <dbReference type="ChEBI" id="CHEBI:17319"/>
        <dbReference type="ChEBI" id="CHEBI:29917"/>
        <dbReference type="ChEBI" id="CHEBI:33737"/>
        <dbReference type="ChEBI" id="CHEBI:33738"/>
        <dbReference type="ChEBI" id="CHEBI:57586"/>
        <dbReference type="ChEBI" id="CHEBI:57844"/>
        <dbReference type="ChEBI" id="CHEBI:59789"/>
        <dbReference type="ChEBI" id="CHEBI:64428"/>
        <dbReference type="ChEBI" id="CHEBI:149473"/>
        <dbReference type="EC" id="2.8.1.6"/>
    </reaction>
</comment>
<keyword evidence="5 13" id="KW-0808">Transferase</keyword>
<dbReference type="InterPro" id="IPR013785">
    <property type="entry name" value="Aldolase_TIM"/>
</dbReference>
<evidence type="ECO:0000256" key="4">
    <source>
        <dbReference type="ARBA" id="ARBA00022485"/>
    </source>
</evidence>
<dbReference type="HAMAP" id="MF_01694">
    <property type="entry name" value="BioB"/>
    <property type="match status" value="1"/>
</dbReference>
<dbReference type="Pfam" id="PF06968">
    <property type="entry name" value="BATS"/>
    <property type="match status" value="1"/>
</dbReference>
<evidence type="ECO:0000256" key="1">
    <source>
        <dbReference type="ARBA" id="ARBA00004942"/>
    </source>
</evidence>
<gene>
    <name evidence="13 16" type="primary">bioB</name>
    <name evidence="16" type="ORF">TRIP_B50729</name>
</gene>
<dbReference type="PROSITE" id="PS51918">
    <property type="entry name" value="RADICAL_SAM"/>
    <property type="match status" value="1"/>
</dbReference>
<comment type="pathway">
    <text evidence="1 13">Cofactor biosynthesis; biotin biosynthesis; biotin from 7,8-diaminononanoate: step 2/2.</text>
</comment>
<dbReference type="InterPro" id="IPR024177">
    <property type="entry name" value="Biotin_synthase"/>
</dbReference>
<feature type="binding site" evidence="13 14">
    <location>
        <position position="111"/>
    </location>
    <ligand>
        <name>[2Fe-2S] cluster</name>
        <dbReference type="ChEBI" id="CHEBI:190135"/>
    </ligand>
</feature>
<dbReference type="GO" id="GO:0051537">
    <property type="term" value="F:2 iron, 2 sulfur cluster binding"/>
    <property type="evidence" value="ECO:0007669"/>
    <property type="project" value="UniProtKB-KW"/>
</dbReference>
<comment type="cofactor">
    <cofactor evidence="13">
        <name>[2Fe-2S] cluster</name>
        <dbReference type="ChEBI" id="CHEBI:190135"/>
    </cofactor>
    <text evidence="13">Binds 1 [2Fe-2S] cluster. The cluster is coordinated with 3 cysteines and 1 arginine.</text>
</comment>
<dbReference type="EMBL" id="UPXX01000032">
    <property type="protein sequence ID" value="VBB47934.1"/>
    <property type="molecule type" value="Genomic_DNA"/>
</dbReference>
<keyword evidence="9 13" id="KW-0093">Biotin biosynthesis</keyword>
<dbReference type="UniPathway" id="UPA00078">
    <property type="reaction ID" value="UER00162"/>
</dbReference>
<dbReference type="PIRSF" id="PIRSF001619">
    <property type="entry name" value="Biotin_synth"/>
    <property type="match status" value="1"/>
</dbReference>
<dbReference type="GO" id="GO:0004076">
    <property type="term" value="F:biotin synthase activity"/>
    <property type="evidence" value="ECO:0007669"/>
    <property type="project" value="UniProtKB-UniRule"/>
</dbReference>
<feature type="binding site" evidence="13 14">
    <location>
        <position position="74"/>
    </location>
    <ligand>
        <name>[4Fe-4S] cluster</name>
        <dbReference type="ChEBI" id="CHEBI:49883"/>
        <note>4Fe-4S-S-AdoMet</note>
    </ligand>
</feature>
<evidence type="ECO:0000256" key="11">
    <source>
        <dbReference type="ARBA" id="ARBA00023014"/>
    </source>
</evidence>
<name>A0A653AIN5_UNCDX</name>
<evidence type="ECO:0000256" key="6">
    <source>
        <dbReference type="ARBA" id="ARBA00022691"/>
    </source>
</evidence>
<dbReference type="Pfam" id="PF04055">
    <property type="entry name" value="Radical_SAM"/>
    <property type="match status" value="1"/>
</dbReference>
<organism evidence="16">
    <name type="scientific">Uncultured Desulfatiglans sp</name>
    <dbReference type="NCBI Taxonomy" id="1748965"/>
    <lineage>
        <taxon>Bacteria</taxon>
        <taxon>Pseudomonadati</taxon>
        <taxon>Thermodesulfobacteriota</taxon>
        <taxon>Desulfobacteria</taxon>
        <taxon>Desulfatiglandales</taxon>
        <taxon>Desulfatiglandaceae</taxon>
        <taxon>Desulfatiglans</taxon>
        <taxon>environmental samples</taxon>
    </lineage>
</organism>
<comment type="subunit">
    <text evidence="13">Homodimer.</text>
</comment>
<evidence type="ECO:0000256" key="14">
    <source>
        <dbReference type="PIRSR" id="PIRSR001619-1"/>
    </source>
</evidence>
<keyword evidence="6 13" id="KW-0949">S-adenosyl-L-methionine</keyword>
<protein>
    <recommendedName>
        <fullName evidence="3 13">Biotin synthase</fullName>
        <ecNumber evidence="3 13">2.8.1.6</ecNumber>
    </recommendedName>
</protein>
<sequence>MQTRQSIDLAERILAGENPGSEAYQALAALPDEEVMNVLPGADILREKHSGRTVHLCTILNAKSGRCSEDCAFCAQSAFARTSAPVYPFVGRDHVQASARQVSRTPVHRFSIVTSGKRLSKAELSSLCEGLNELGSSRLRFCASLGTLDREDCAKLKQAGVSRYHHNLESSESFYNQICTTHSFRERFETIQAAKEAGLSVCAGGLFGIGETDQQVLELALTLKALNVDAVPLNFLTPIPGTRLQDAHYLTPLRCLKIIAIFRYVLPDKEILICGGREANLQELHPLIFHAGASGMMTGNYLTTKGRTLDQDLSLLDQLKFTVRA</sequence>
<dbReference type="PANTHER" id="PTHR22976:SF2">
    <property type="entry name" value="BIOTIN SYNTHASE, MITOCHONDRIAL"/>
    <property type="match status" value="1"/>
</dbReference>
<accession>A0A653AIN5</accession>
<dbReference type="GO" id="GO:0005506">
    <property type="term" value="F:iron ion binding"/>
    <property type="evidence" value="ECO:0007669"/>
    <property type="project" value="UniProtKB-UniRule"/>
</dbReference>
<dbReference type="SFLD" id="SFLDS00029">
    <property type="entry name" value="Radical_SAM"/>
    <property type="match status" value="1"/>
</dbReference>
<comment type="function">
    <text evidence="13">Catalyzes the conversion of dethiobiotin (DTB) to biotin by the insertion of a sulfur atom into dethiobiotin via a radical-based mechanism.</text>
</comment>
<dbReference type="InterPro" id="IPR002684">
    <property type="entry name" value="Biotin_synth/BioAB"/>
</dbReference>
<evidence type="ECO:0000256" key="8">
    <source>
        <dbReference type="ARBA" id="ARBA00022723"/>
    </source>
</evidence>
<comment type="cofactor">
    <cofactor evidence="13 14">
        <name>[4Fe-4S] cluster</name>
        <dbReference type="ChEBI" id="CHEBI:49883"/>
    </cofactor>
    <text evidence="13 14">Binds 1 [4Fe-4S] cluster. The cluster is coordinated with 3 cysteines and an exchangeable S-adenosyl-L-methionine.</text>
</comment>
<evidence type="ECO:0000256" key="5">
    <source>
        <dbReference type="ARBA" id="ARBA00022679"/>
    </source>
</evidence>
<evidence type="ECO:0000313" key="16">
    <source>
        <dbReference type="EMBL" id="VBB47934.1"/>
    </source>
</evidence>
<feature type="domain" description="Radical SAM core" evidence="15">
    <location>
        <begin position="49"/>
        <end position="277"/>
    </location>
</feature>
<dbReference type="PANTHER" id="PTHR22976">
    <property type="entry name" value="BIOTIN SYNTHASE"/>
    <property type="match status" value="1"/>
</dbReference>
<keyword evidence="4 13" id="KW-0004">4Fe-4S</keyword>